<proteinExistence type="predicted"/>
<dbReference type="AlphaFoldDB" id="A0A382LY86"/>
<gene>
    <name evidence="1" type="ORF">METZ01_LOCUS294302</name>
</gene>
<name>A0A382LY86_9ZZZZ</name>
<sequence length="29" mass="3062">MAGNTITLHTPVTPKLTGRMFFTVGSVIA</sequence>
<protein>
    <submittedName>
        <fullName evidence="1">Uncharacterized protein</fullName>
    </submittedName>
</protein>
<evidence type="ECO:0000313" key="1">
    <source>
        <dbReference type="EMBL" id="SVC41448.1"/>
    </source>
</evidence>
<reference evidence="1" key="1">
    <citation type="submission" date="2018-05" db="EMBL/GenBank/DDBJ databases">
        <authorList>
            <person name="Lanie J.A."/>
            <person name="Ng W.-L."/>
            <person name="Kazmierczak K.M."/>
            <person name="Andrzejewski T.M."/>
            <person name="Davidsen T.M."/>
            <person name="Wayne K.J."/>
            <person name="Tettelin H."/>
            <person name="Glass J.I."/>
            <person name="Rusch D."/>
            <person name="Podicherti R."/>
            <person name="Tsui H.-C.T."/>
            <person name="Winkler M.E."/>
        </authorList>
    </citation>
    <scope>NUCLEOTIDE SEQUENCE</scope>
</reference>
<organism evidence="1">
    <name type="scientific">marine metagenome</name>
    <dbReference type="NCBI Taxonomy" id="408172"/>
    <lineage>
        <taxon>unclassified sequences</taxon>
        <taxon>metagenomes</taxon>
        <taxon>ecological metagenomes</taxon>
    </lineage>
</organism>
<accession>A0A382LY86</accession>
<dbReference type="EMBL" id="UINC01089942">
    <property type="protein sequence ID" value="SVC41448.1"/>
    <property type="molecule type" value="Genomic_DNA"/>
</dbReference>